<feature type="region of interest" description="Disordered" evidence="1">
    <location>
        <begin position="234"/>
        <end position="291"/>
    </location>
</feature>
<dbReference type="EMBL" id="HBFC01011059">
    <property type="protein sequence ID" value="CAD8703767.1"/>
    <property type="molecule type" value="Transcribed_RNA"/>
</dbReference>
<evidence type="ECO:0000313" key="2">
    <source>
        <dbReference type="EMBL" id="CAD8703767.1"/>
    </source>
</evidence>
<feature type="compositionally biased region" description="Basic and acidic residues" evidence="1">
    <location>
        <begin position="234"/>
        <end position="244"/>
    </location>
</feature>
<feature type="compositionally biased region" description="Pro residues" evidence="1">
    <location>
        <begin position="99"/>
        <end position="114"/>
    </location>
</feature>
<proteinExistence type="predicted"/>
<feature type="region of interest" description="Disordered" evidence="1">
    <location>
        <begin position="81"/>
        <end position="117"/>
    </location>
</feature>
<sequence length="378" mass="41014">MRTWRGGTSSVARKEARGRSRVCRRGEVCITCFALWLALDTWHLGVRGRFGVGERQHEVAWGADIAQLKELFPSTMNAGATITQHAGDGEPLGLNDGRSPPPTLPPAGPPPPLPLAGADRVDALRARVQHERERERALLERLRLARKARMEELRLDRYHLSPEYKRWLKSKEELKRAAPFQRARWRMHDGAFHDLEGLPVLRSTRLAVAADGSKSGSKPGSRPDADGYKEIEAAVDVEGERGDEATAEVGSGGDSRAPARVASQERQHDSYLRRGGATFTPSSDMGKREGPKEHLLAKVSGAPTPTHAKRWAALLSPTKQPQRPAADVSARFPVSVSGGGSKAVGLRLGGDRWGVGVIPRSTRAPRSTGIPPGSGPQQ</sequence>
<feature type="region of interest" description="Disordered" evidence="1">
    <location>
        <begin position="317"/>
        <end position="378"/>
    </location>
</feature>
<feature type="compositionally biased region" description="Basic and acidic residues" evidence="1">
    <location>
        <begin position="263"/>
        <end position="272"/>
    </location>
</feature>
<name>A0A7S0X5Q5_9CHLO</name>
<accession>A0A7S0X5Q5</accession>
<organism evidence="2">
    <name type="scientific">Mantoniella antarctica</name>
    <dbReference type="NCBI Taxonomy" id="81844"/>
    <lineage>
        <taxon>Eukaryota</taxon>
        <taxon>Viridiplantae</taxon>
        <taxon>Chlorophyta</taxon>
        <taxon>Mamiellophyceae</taxon>
        <taxon>Mamiellales</taxon>
        <taxon>Mamiellaceae</taxon>
        <taxon>Mantoniella</taxon>
    </lineage>
</organism>
<gene>
    <name evidence="2" type="ORF">MANT1106_LOCUS6449</name>
</gene>
<evidence type="ECO:0000256" key="1">
    <source>
        <dbReference type="SAM" id="MobiDB-lite"/>
    </source>
</evidence>
<feature type="compositionally biased region" description="Gly residues" evidence="1">
    <location>
        <begin position="337"/>
        <end position="353"/>
    </location>
</feature>
<feature type="region of interest" description="Disordered" evidence="1">
    <location>
        <begin position="209"/>
        <end position="228"/>
    </location>
</feature>
<dbReference type="AlphaFoldDB" id="A0A7S0X5Q5"/>
<reference evidence="2" key="1">
    <citation type="submission" date="2021-01" db="EMBL/GenBank/DDBJ databases">
        <authorList>
            <person name="Corre E."/>
            <person name="Pelletier E."/>
            <person name="Niang G."/>
            <person name="Scheremetjew M."/>
            <person name="Finn R."/>
            <person name="Kale V."/>
            <person name="Holt S."/>
            <person name="Cochrane G."/>
            <person name="Meng A."/>
            <person name="Brown T."/>
            <person name="Cohen L."/>
        </authorList>
    </citation>
    <scope>NUCLEOTIDE SEQUENCE</scope>
    <source>
        <strain evidence="2">SL-175</strain>
    </source>
</reference>
<protein>
    <submittedName>
        <fullName evidence="2">Uncharacterized protein</fullName>
    </submittedName>
</protein>